<reference evidence="1" key="1">
    <citation type="submission" date="2018-02" db="EMBL/GenBank/DDBJ databases">
        <title>Rhizophora mucronata_Transcriptome.</title>
        <authorList>
            <person name="Meera S.P."/>
            <person name="Sreeshan A."/>
            <person name="Augustine A."/>
        </authorList>
    </citation>
    <scope>NUCLEOTIDE SEQUENCE</scope>
    <source>
        <tissue evidence="1">Leaf</tissue>
    </source>
</reference>
<proteinExistence type="predicted"/>
<evidence type="ECO:0000313" key="1">
    <source>
        <dbReference type="EMBL" id="MBX53067.1"/>
    </source>
</evidence>
<name>A0A2P2PEA1_RHIMU</name>
<dbReference type="EMBL" id="GGEC01072583">
    <property type="protein sequence ID" value="MBX53067.1"/>
    <property type="molecule type" value="Transcribed_RNA"/>
</dbReference>
<protein>
    <submittedName>
        <fullName evidence="1">Protein COBRA</fullName>
    </submittedName>
</protein>
<organism evidence="1">
    <name type="scientific">Rhizophora mucronata</name>
    <name type="common">Asiatic mangrove</name>
    <dbReference type="NCBI Taxonomy" id="61149"/>
    <lineage>
        <taxon>Eukaryota</taxon>
        <taxon>Viridiplantae</taxon>
        <taxon>Streptophyta</taxon>
        <taxon>Embryophyta</taxon>
        <taxon>Tracheophyta</taxon>
        <taxon>Spermatophyta</taxon>
        <taxon>Magnoliopsida</taxon>
        <taxon>eudicotyledons</taxon>
        <taxon>Gunneridae</taxon>
        <taxon>Pentapetalae</taxon>
        <taxon>rosids</taxon>
        <taxon>fabids</taxon>
        <taxon>Malpighiales</taxon>
        <taxon>Rhizophoraceae</taxon>
        <taxon>Rhizophora</taxon>
    </lineage>
</organism>
<sequence length="38" mass="4266">MSLSHLLCSNLQSAGCKEFLATNQQQWDPFYSNVGCFP</sequence>
<dbReference type="AlphaFoldDB" id="A0A2P2PEA1"/>
<accession>A0A2P2PEA1</accession>